<reference evidence="2 3" key="1">
    <citation type="submission" date="2016-09" db="EMBL/GenBank/DDBJ databases">
        <title>Streptomyces rubrolavendulae MJM4426 Genome sequencing and assembly.</title>
        <authorList>
            <person name="Kim J.-G."/>
        </authorList>
    </citation>
    <scope>NUCLEOTIDE SEQUENCE [LARGE SCALE GENOMIC DNA]</scope>
    <source>
        <strain evidence="2 3">MJM4426</strain>
    </source>
</reference>
<evidence type="ECO:0000313" key="2">
    <source>
        <dbReference type="EMBL" id="AOT61676.1"/>
    </source>
</evidence>
<feature type="compositionally biased region" description="Basic and acidic residues" evidence="1">
    <location>
        <begin position="18"/>
        <end position="34"/>
    </location>
</feature>
<dbReference type="PATRIC" id="fig|285473.5.peg.4801"/>
<feature type="region of interest" description="Disordered" evidence="1">
    <location>
        <begin position="1"/>
        <end position="66"/>
    </location>
</feature>
<dbReference type="Proteomes" id="UP000095349">
    <property type="component" value="Chromosome"/>
</dbReference>
<dbReference type="EMBL" id="CP017316">
    <property type="protein sequence ID" value="AOT61676.1"/>
    <property type="molecule type" value="Genomic_DNA"/>
</dbReference>
<accession>A0A1D8G899</accession>
<name>A0A1D8G899_9ACTN</name>
<organism evidence="2 3">
    <name type="scientific">Streptomyces rubrolavendulae</name>
    <dbReference type="NCBI Taxonomy" id="285473"/>
    <lineage>
        <taxon>Bacteria</taxon>
        <taxon>Bacillati</taxon>
        <taxon>Actinomycetota</taxon>
        <taxon>Actinomycetes</taxon>
        <taxon>Kitasatosporales</taxon>
        <taxon>Streptomycetaceae</taxon>
        <taxon>Streptomyces</taxon>
    </lineage>
</organism>
<proteinExistence type="predicted"/>
<gene>
    <name evidence="2" type="ORF">A4G23_04565</name>
</gene>
<dbReference type="KEGG" id="srn:A4G23_04565"/>
<feature type="compositionally biased region" description="Basic and acidic residues" evidence="1">
    <location>
        <begin position="43"/>
        <end position="66"/>
    </location>
</feature>
<sequence>MSDPMSDPWGYPTPSQAEGEREPDVPGVAEHPDVARTTPSQAEGERTTEERETAPPDEASRRSTGP</sequence>
<dbReference type="AlphaFoldDB" id="A0A1D8G899"/>
<evidence type="ECO:0000256" key="1">
    <source>
        <dbReference type="SAM" id="MobiDB-lite"/>
    </source>
</evidence>
<evidence type="ECO:0000313" key="3">
    <source>
        <dbReference type="Proteomes" id="UP000095349"/>
    </source>
</evidence>
<protein>
    <submittedName>
        <fullName evidence="2">Uncharacterized protein</fullName>
    </submittedName>
</protein>
<keyword evidence="3" id="KW-1185">Reference proteome</keyword>